<accession>A0AA89BUS0</accession>
<organism evidence="4 5">
    <name type="scientific">Pinctada imbricata</name>
    <name type="common">Atlantic pearl-oyster</name>
    <name type="synonym">Pinctada martensii</name>
    <dbReference type="NCBI Taxonomy" id="66713"/>
    <lineage>
        <taxon>Eukaryota</taxon>
        <taxon>Metazoa</taxon>
        <taxon>Spiralia</taxon>
        <taxon>Lophotrochozoa</taxon>
        <taxon>Mollusca</taxon>
        <taxon>Bivalvia</taxon>
        <taxon>Autobranchia</taxon>
        <taxon>Pteriomorphia</taxon>
        <taxon>Pterioida</taxon>
        <taxon>Pterioidea</taxon>
        <taxon>Pteriidae</taxon>
        <taxon>Pinctada</taxon>
    </lineage>
</organism>
<comment type="caution">
    <text evidence="4">The sequence shown here is derived from an EMBL/GenBank/DDBJ whole genome shotgun (WGS) entry which is preliminary data.</text>
</comment>
<evidence type="ECO:0000313" key="4">
    <source>
        <dbReference type="EMBL" id="KAK3095356.1"/>
    </source>
</evidence>
<dbReference type="EMBL" id="VSWD01000008">
    <property type="protein sequence ID" value="KAK3095356.1"/>
    <property type="molecule type" value="Genomic_DNA"/>
</dbReference>
<feature type="binding site" evidence="1">
    <location>
        <position position="9"/>
    </location>
    <ligand>
        <name>Zn(2+)</name>
        <dbReference type="ChEBI" id="CHEBI:29105"/>
        <note>catalytic</note>
    </ligand>
</feature>
<dbReference type="AlphaFoldDB" id="A0AA89BUS0"/>
<sequence>GIVVHELGHILGFLHEQSRSDRDEFVVVNWQNVIPGLQLNFQKANTDNLAPYDYGSAMHYSAKRVTGKTLTTEFIKALAFRRKKVGPPDKMQLESLKIDATPVPLLRSTIDHPRNHRLRLTNAGRNPYAFERPNTMSIVPRETTFQIERPQSNGTSKLLINVQTSFLRGRESLSRYSKRSQSGKKTLNLPSIAHNHTKVSTPRMSANRLDSAEKRGFQKPKLDKLRSASPLNLTDEKTMWIARWIEETNKALESNDMTPIDPLPLISEQ</sequence>
<comment type="caution">
    <text evidence="1">Lacks conserved residue(s) required for the propagation of feature annotation.</text>
</comment>
<dbReference type="PANTHER" id="PTHR10127">
    <property type="entry name" value="DISCOIDIN, CUB, EGF, LAMININ , AND ZINC METALLOPROTEASE DOMAIN CONTAINING"/>
    <property type="match status" value="1"/>
</dbReference>
<keyword evidence="1 2" id="KW-0378">Hydrolase</keyword>
<feature type="domain" description="Peptidase M12A" evidence="3">
    <location>
        <begin position="1"/>
        <end position="102"/>
    </location>
</feature>
<dbReference type="Proteomes" id="UP001186944">
    <property type="component" value="Unassembled WGS sequence"/>
</dbReference>
<dbReference type="SUPFAM" id="SSF55486">
    <property type="entry name" value="Metalloproteases ('zincins'), catalytic domain"/>
    <property type="match status" value="1"/>
</dbReference>
<dbReference type="PRINTS" id="PR00480">
    <property type="entry name" value="ASTACIN"/>
</dbReference>
<dbReference type="PROSITE" id="PS51864">
    <property type="entry name" value="ASTACIN"/>
    <property type="match status" value="1"/>
</dbReference>
<evidence type="ECO:0000313" key="5">
    <source>
        <dbReference type="Proteomes" id="UP001186944"/>
    </source>
</evidence>
<reference evidence="4" key="1">
    <citation type="submission" date="2019-08" db="EMBL/GenBank/DDBJ databases">
        <title>The improved chromosome-level genome for the pearl oyster Pinctada fucata martensii using PacBio sequencing and Hi-C.</title>
        <authorList>
            <person name="Zheng Z."/>
        </authorList>
    </citation>
    <scope>NUCLEOTIDE SEQUENCE</scope>
    <source>
        <strain evidence="4">ZZ-2019</strain>
        <tissue evidence="4">Adductor muscle</tissue>
    </source>
</reference>
<keyword evidence="1 2" id="KW-0862">Zinc</keyword>
<gene>
    <name evidence="4" type="ORF">FSP39_013669</name>
</gene>
<dbReference type="PANTHER" id="PTHR10127:SF850">
    <property type="entry name" value="METALLOENDOPEPTIDASE"/>
    <property type="match status" value="1"/>
</dbReference>
<dbReference type="GO" id="GO:0008270">
    <property type="term" value="F:zinc ion binding"/>
    <property type="evidence" value="ECO:0007669"/>
    <property type="project" value="UniProtKB-UniRule"/>
</dbReference>
<evidence type="ECO:0000256" key="2">
    <source>
        <dbReference type="RuleBase" id="RU361183"/>
    </source>
</evidence>
<feature type="active site" evidence="1">
    <location>
        <position position="6"/>
    </location>
</feature>
<feature type="non-terminal residue" evidence="4">
    <location>
        <position position="1"/>
    </location>
</feature>
<evidence type="ECO:0000259" key="3">
    <source>
        <dbReference type="PROSITE" id="PS51864"/>
    </source>
</evidence>
<feature type="binding site" evidence="1">
    <location>
        <position position="5"/>
    </location>
    <ligand>
        <name>Zn(2+)</name>
        <dbReference type="ChEBI" id="CHEBI:29105"/>
        <note>catalytic</note>
    </ligand>
</feature>
<evidence type="ECO:0000256" key="1">
    <source>
        <dbReference type="PROSITE-ProRule" id="PRU01211"/>
    </source>
</evidence>
<comment type="cofactor">
    <cofactor evidence="1 2">
        <name>Zn(2+)</name>
        <dbReference type="ChEBI" id="CHEBI:29105"/>
    </cofactor>
    <text evidence="1 2">Binds 1 zinc ion per subunit.</text>
</comment>
<dbReference type="GO" id="GO:0006508">
    <property type="term" value="P:proteolysis"/>
    <property type="evidence" value="ECO:0007669"/>
    <property type="project" value="UniProtKB-KW"/>
</dbReference>
<protein>
    <recommendedName>
        <fullName evidence="2">Metalloendopeptidase</fullName>
        <ecNumber evidence="2">3.4.24.-</ecNumber>
    </recommendedName>
</protein>
<keyword evidence="1 2" id="KW-0479">Metal-binding</keyword>
<dbReference type="InterPro" id="IPR001506">
    <property type="entry name" value="Peptidase_M12A"/>
</dbReference>
<keyword evidence="5" id="KW-1185">Reference proteome</keyword>
<dbReference type="Pfam" id="PF01400">
    <property type="entry name" value="Astacin"/>
    <property type="match status" value="1"/>
</dbReference>
<dbReference type="Gene3D" id="3.40.390.10">
    <property type="entry name" value="Collagenase (Catalytic Domain)"/>
    <property type="match status" value="1"/>
</dbReference>
<keyword evidence="1 2" id="KW-0482">Metalloprotease</keyword>
<proteinExistence type="predicted"/>
<dbReference type="InterPro" id="IPR024079">
    <property type="entry name" value="MetalloPept_cat_dom_sf"/>
</dbReference>
<feature type="binding site" evidence="1">
    <location>
        <position position="15"/>
    </location>
    <ligand>
        <name>Zn(2+)</name>
        <dbReference type="ChEBI" id="CHEBI:29105"/>
        <note>catalytic</note>
    </ligand>
</feature>
<name>A0AA89BUS0_PINIB</name>
<dbReference type="EC" id="3.4.24.-" evidence="2"/>
<dbReference type="GO" id="GO:0004222">
    <property type="term" value="F:metalloendopeptidase activity"/>
    <property type="evidence" value="ECO:0007669"/>
    <property type="project" value="UniProtKB-UniRule"/>
</dbReference>
<keyword evidence="1 2" id="KW-0645">Protease</keyword>